<evidence type="ECO:0000256" key="15">
    <source>
        <dbReference type="ARBA" id="ARBA00023180"/>
    </source>
</evidence>
<keyword evidence="11 20" id="KW-1133">Transmembrane helix</keyword>
<protein>
    <recommendedName>
        <fullName evidence="18">Receptor-like serine/threonine-protein kinase</fullName>
        <ecNumber evidence="18">2.7.11.1</ecNumber>
    </recommendedName>
</protein>
<feature type="binding site" evidence="19">
    <location>
        <position position="508"/>
    </location>
    <ligand>
        <name>ATP</name>
        <dbReference type="ChEBI" id="CHEBI:30616"/>
    </ligand>
</feature>
<keyword evidence="15" id="KW-0325">Glycoprotein</keyword>
<dbReference type="PANTHER" id="PTHR47976:SF7">
    <property type="entry name" value="RECEPTOR-LIKE SERINE_THREONINE-PROTEIN KINASE"/>
    <property type="match status" value="1"/>
</dbReference>
<evidence type="ECO:0000256" key="19">
    <source>
        <dbReference type="PROSITE-ProRule" id="PRU10141"/>
    </source>
</evidence>
<evidence type="ECO:0000256" key="3">
    <source>
        <dbReference type="ARBA" id="ARBA00022536"/>
    </source>
</evidence>
<dbReference type="Pfam" id="PF01453">
    <property type="entry name" value="B_lectin"/>
    <property type="match status" value="1"/>
</dbReference>
<keyword evidence="2 18" id="KW-0723">Serine/threonine-protein kinase</keyword>
<dbReference type="GO" id="GO:0005524">
    <property type="term" value="F:ATP binding"/>
    <property type="evidence" value="ECO:0007669"/>
    <property type="project" value="UniProtKB-UniRule"/>
</dbReference>
<keyword evidence="13" id="KW-1015">Disulfide bond</keyword>
<keyword evidence="7" id="KW-0430">Lectin</keyword>
<dbReference type="InterPro" id="IPR001480">
    <property type="entry name" value="Bulb-type_lectin_dom"/>
</dbReference>
<dbReference type="PANTHER" id="PTHR47976">
    <property type="entry name" value="G-TYPE LECTIN S-RECEPTOR-LIKE SERINE/THREONINE-PROTEIN KINASE SD2-5"/>
    <property type="match status" value="1"/>
</dbReference>
<dbReference type="InterPro" id="IPR036426">
    <property type="entry name" value="Bulb-type_lectin_dom_sf"/>
</dbReference>
<dbReference type="EMBL" id="OU503050">
    <property type="protein sequence ID" value="CAI9777586.1"/>
    <property type="molecule type" value="Genomic_DNA"/>
</dbReference>
<dbReference type="FunFam" id="3.30.200.20:FF:000059">
    <property type="entry name" value="S-receptor-like serine/threonine-protein kinase"/>
    <property type="match status" value="1"/>
</dbReference>
<comment type="similarity">
    <text evidence="18">Belongs to the protein kinase superfamily. Ser/Thr protein kinase family.</text>
</comment>
<dbReference type="Gene3D" id="3.30.200.20">
    <property type="entry name" value="Phosphorylase Kinase, domain 1"/>
    <property type="match status" value="1"/>
</dbReference>
<keyword evidence="5 20" id="KW-0812">Transmembrane</keyword>
<comment type="catalytic activity">
    <reaction evidence="17 18">
        <text>L-seryl-[protein] + ATP = O-phospho-L-seryl-[protein] + ADP + H(+)</text>
        <dbReference type="Rhea" id="RHEA:17989"/>
        <dbReference type="Rhea" id="RHEA-COMP:9863"/>
        <dbReference type="Rhea" id="RHEA-COMP:11604"/>
        <dbReference type="ChEBI" id="CHEBI:15378"/>
        <dbReference type="ChEBI" id="CHEBI:29999"/>
        <dbReference type="ChEBI" id="CHEBI:30616"/>
        <dbReference type="ChEBI" id="CHEBI:83421"/>
        <dbReference type="ChEBI" id="CHEBI:456216"/>
        <dbReference type="EC" id="2.7.11.1"/>
    </reaction>
</comment>
<name>A0AAD1ZXT4_9LAMI</name>
<dbReference type="EC" id="2.7.11.1" evidence="18"/>
<dbReference type="InterPro" id="IPR017441">
    <property type="entry name" value="Protein_kinase_ATP_BS"/>
</dbReference>
<evidence type="ECO:0000256" key="14">
    <source>
        <dbReference type="ARBA" id="ARBA00023170"/>
    </source>
</evidence>
<keyword evidence="10 18" id="KW-0067">ATP-binding</keyword>
<dbReference type="PROSITE" id="PS00107">
    <property type="entry name" value="PROTEIN_KINASE_ATP"/>
    <property type="match status" value="1"/>
</dbReference>
<dbReference type="Proteomes" id="UP000834106">
    <property type="component" value="Chromosome 15"/>
</dbReference>
<keyword evidence="14" id="KW-0675">Receptor</keyword>
<dbReference type="InterPro" id="IPR008271">
    <property type="entry name" value="Ser/Thr_kinase_AS"/>
</dbReference>
<dbReference type="FunFam" id="1.10.510.10:FF:000237">
    <property type="entry name" value="G-type lectin S-receptor-like serine/threonine-protein kinase"/>
    <property type="match status" value="1"/>
</dbReference>
<dbReference type="Gene3D" id="1.10.510.10">
    <property type="entry name" value="Transferase(Phosphotransferase) domain 1"/>
    <property type="match status" value="1"/>
</dbReference>
<sequence>MATSAQQQRYSNISVGSSLTPSTNSSWLSSSGLYAFGFYSVTNGYAVGIFLAGIPEKTVVWTANRDDPVSPINVVLLLTNDGRLILQHENGDEIVIVNPNTSVASASMLDNGNFVLYNSSQIITWQSFDNPTDTLLPGQHLSVGKEIFSSVSETNPATGIFRLKMQSDGNLVQYPVGAEDMKNNAYYSSHTYGMGNNISLNLDNNGHFYLFNGSSIVSNLTPGQYRTSTIYLVRIDVDGIFRLYSRSLDRQGNWTKEWSSTEDKCVPKGLCGLNSFCIIMDGVTRCECLPEFSLVIPGNWSSGCERNFFMGGCKDNDQNVSYKIRSLDNTVWEDTYYALSKNTTTKEDCENACLEDCNCDAALFIDGICRKQKLPLRYGRRLQGDDSNVTLVKVSTRSSFTQGVPNNSANEIKKERHLDMYIIGISLVALAALILAISWVYVHRNHVGTYTISNNRNVEMIDDVGLRAFTYAELVQATNEFEEELGRGASGTVYKGILSNDKIIVAVKRLEKELAGMREFQTEMKVIGKTYHRNLVRLLGYCHEGSKWLLVYEYMSNGSLADVLFNPETRPCWEERIRISLDIARGILYLHEECETRIIHCDIKPQNILMDERRCAKISDFGLAKLLMLDQTYTDTGIRGTRGYTAPEWHRNLPVTVKADVYSFGVVLLEIICCRRSVDRRLSENEAILQEWVYNCYAARELNKLVGYEEVDTRTLDRMIKIAIWCIQDEPSMRPSMRNVLLMLDGTLDIPVPPCPYSFQCTI</sequence>
<dbReference type="InterPro" id="IPR024171">
    <property type="entry name" value="SRK-like_kinase"/>
</dbReference>
<organism evidence="23 24">
    <name type="scientific">Fraxinus pennsylvanica</name>
    <dbReference type="NCBI Taxonomy" id="56036"/>
    <lineage>
        <taxon>Eukaryota</taxon>
        <taxon>Viridiplantae</taxon>
        <taxon>Streptophyta</taxon>
        <taxon>Embryophyta</taxon>
        <taxon>Tracheophyta</taxon>
        <taxon>Spermatophyta</taxon>
        <taxon>Magnoliopsida</taxon>
        <taxon>eudicotyledons</taxon>
        <taxon>Gunneridae</taxon>
        <taxon>Pentapetalae</taxon>
        <taxon>asterids</taxon>
        <taxon>lamiids</taxon>
        <taxon>Lamiales</taxon>
        <taxon>Oleaceae</taxon>
        <taxon>Oleeae</taxon>
        <taxon>Fraxinus</taxon>
    </lineage>
</organism>
<evidence type="ECO:0000256" key="16">
    <source>
        <dbReference type="ARBA" id="ARBA00047899"/>
    </source>
</evidence>
<evidence type="ECO:0000256" key="18">
    <source>
        <dbReference type="PIRNR" id="PIRNR000641"/>
    </source>
</evidence>
<keyword evidence="12 20" id="KW-0472">Membrane</keyword>
<dbReference type="FunFam" id="2.90.10.10:FF:000013">
    <property type="entry name" value="G-type lectin S-receptor-like serine/threonine-protein kinase LECRK1"/>
    <property type="match status" value="1"/>
</dbReference>
<dbReference type="PROSITE" id="PS50927">
    <property type="entry name" value="BULB_LECTIN"/>
    <property type="match status" value="1"/>
</dbReference>
<proteinExistence type="inferred from homology"/>
<dbReference type="CDD" id="cd00028">
    <property type="entry name" value="B_lectin"/>
    <property type="match status" value="1"/>
</dbReference>
<evidence type="ECO:0000256" key="20">
    <source>
        <dbReference type="SAM" id="Phobius"/>
    </source>
</evidence>
<reference evidence="23" key="1">
    <citation type="submission" date="2023-05" db="EMBL/GenBank/DDBJ databases">
        <authorList>
            <person name="Huff M."/>
        </authorList>
    </citation>
    <scope>NUCLEOTIDE SEQUENCE</scope>
</reference>
<evidence type="ECO:0000256" key="9">
    <source>
        <dbReference type="ARBA" id="ARBA00022777"/>
    </source>
</evidence>
<feature type="domain" description="Bulb-type lectin" evidence="22">
    <location>
        <begin position="12"/>
        <end position="129"/>
    </location>
</feature>
<dbReference type="SMART" id="SM00220">
    <property type="entry name" value="S_TKc"/>
    <property type="match status" value="1"/>
</dbReference>
<evidence type="ECO:0000259" key="22">
    <source>
        <dbReference type="PROSITE" id="PS50927"/>
    </source>
</evidence>
<dbReference type="SUPFAM" id="SSF51110">
    <property type="entry name" value="alpha-D-mannose-specific plant lectins"/>
    <property type="match status" value="2"/>
</dbReference>
<evidence type="ECO:0000259" key="21">
    <source>
        <dbReference type="PROSITE" id="PS50011"/>
    </source>
</evidence>
<dbReference type="GO" id="GO:0030246">
    <property type="term" value="F:carbohydrate binding"/>
    <property type="evidence" value="ECO:0007669"/>
    <property type="project" value="UniProtKB-KW"/>
</dbReference>
<gene>
    <name evidence="23" type="ORF">FPE_LOCUS25016</name>
</gene>
<evidence type="ECO:0000256" key="8">
    <source>
        <dbReference type="ARBA" id="ARBA00022741"/>
    </source>
</evidence>
<evidence type="ECO:0000256" key="6">
    <source>
        <dbReference type="ARBA" id="ARBA00022729"/>
    </source>
</evidence>
<evidence type="ECO:0000313" key="24">
    <source>
        <dbReference type="Proteomes" id="UP000834106"/>
    </source>
</evidence>
<dbReference type="GO" id="GO:0004674">
    <property type="term" value="F:protein serine/threonine kinase activity"/>
    <property type="evidence" value="ECO:0007669"/>
    <property type="project" value="UniProtKB-KW"/>
</dbReference>
<dbReference type="AlphaFoldDB" id="A0AAD1ZXT4"/>
<keyword evidence="4 18" id="KW-0808">Transferase</keyword>
<feature type="transmembrane region" description="Helical" evidence="20">
    <location>
        <begin position="33"/>
        <end position="54"/>
    </location>
</feature>
<evidence type="ECO:0000256" key="12">
    <source>
        <dbReference type="ARBA" id="ARBA00023136"/>
    </source>
</evidence>
<accession>A0AAD1ZXT4</accession>
<keyword evidence="6" id="KW-0732">Signal</keyword>
<keyword evidence="8 18" id="KW-0547">Nucleotide-binding</keyword>
<keyword evidence="3" id="KW-0245">EGF-like domain</keyword>
<dbReference type="InterPro" id="IPR051343">
    <property type="entry name" value="G-type_lectin_kinases/EP1-like"/>
</dbReference>
<dbReference type="Pfam" id="PF00069">
    <property type="entry name" value="Pkinase"/>
    <property type="match status" value="1"/>
</dbReference>
<dbReference type="PROSITE" id="PS50011">
    <property type="entry name" value="PROTEIN_KINASE_DOM"/>
    <property type="match status" value="1"/>
</dbReference>
<evidence type="ECO:0000256" key="1">
    <source>
        <dbReference type="ARBA" id="ARBA00004479"/>
    </source>
</evidence>
<evidence type="ECO:0000256" key="13">
    <source>
        <dbReference type="ARBA" id="ARBA00023157"/>
    </source>
</evidence>
<dbReference type="FunFam" id="2.90.10.10:FF:000026">
    <property type="entry name" value="Serine/threonine-protein kinase"/>
    <property type="match status" value="1"/>
</dbReference>
<evidence type="ECO:0000313" key="23">
    <source>
        <dbReference type="EMBL" id="CAI9777586.1"/>
    </source>
</evidence>
<evidence type="ECO:0000256" key="4">
    <source>
        <dbReference type="ARBA" id="ARBA00022679"/>
    </source>
</evidence>
<dbReference type="CDD" id="cd14066">
    <property type="entry name" value="STKc_IRAK"/>
    <property type="match status" value="1"/>
</dbReference>
<dbReference type="PROSITE" id="PS00108">
    <property type="entry name" value="PROTEIN_KINASE_ST"/>
    <property type="match status" value="1"/>
</dbReference>
<comment type="subcellular location">
    <subcellularLocation>
        <location evidence="1">Membrane</location>
        <topology evidence="1">Single-pass type I membrane protein</topology>
    </subcellularLocation>
</comment>
<evidence type="ECO:0000256" key="5">
    <source>
        <dbReference type="ARBA" id="ARBA00022692"/>
    </source>
</evidence>
<dbReference type="Gene3D" id="2.90.10.10">
    <property type="entry name" value="Bulb-type lectin domain"/>
    <property type="match status" value="2"/>
</dbReference>
<feature type="domain" description="Protein kinase" evidence="21">
    <location>
        <begin position="479"/>
        <end position="748"/>
    </location>
</feature>
<dbReference type="PIRSF" id="PIRSF000641">
    <property type="entry name" value="SRK"/>
    <property type="match status" value="1"/>
</dbReference>
<keyword evidence="24" id="KW-1185">Reference proteome</keyword>
<evidence type="ECO:0000256" key="2">
    <source>
        <dbReference type="ARBA" id="ARBA00022527"/>
    </source>
</evidence>
<dbReference type="SUPFAM" id="SSF56112">
    <property type="entry name" value="Protein kinase-like (PK-like)"/>
    <property type="match status" value="1"/>
</dbReference>
<dbReference type="SMART" id="SM00108">
    <property type="entry name" value="B_lectin"/>
    <property type="match status" value="1"/>
</dbReference>
<evidence type="ECO:0000256" key="17">
    <source>
        <dbReference type="ARBA" id="ARBA00048679"/>
    </source>
</evidence>
<evidence type="ECO:0000256" key="7">
    <source>
        <dbReference type="ARBA" id="ARBA00022734"/>
    </source>
</evidence>
<evidence type="ECO:0000256" key="11">
    <source>
        <dbReference type="ARBA" id="ARBA00022989"/>
    </source>
</evidence>
<dbReference type="GO" id="GO:0016020">
    <property type="term" value="C:membrane"/>
    <property type="evidence" value="ECO:0007669"/>
    <property type="project" value="UniProtKB-SubCell"/>
</dbReference>
<keyword evidence="9 18" id="KW-0418">Kinase</keyword>
<evidence type="ECO:0000256" key="10">
    <source>
        <dbReference type="ARBA" id="ARBA00022840"/>
    </source>
</evidence>
<dbReference type="InterPro" id="IPR000719">
    <property type="entry name" value="Prot_kinase_dom"/>
</dbReference>
<comment type="catalytic activity">
    <reaction evidence="16 18">
        <text>L-threonyl-[protein] + ATP = O-phospho-L-threonyl-[protein] + ADP + H(+)</text>
        <dbReference type="Rhea" id="RHEA:46608"/>
        <dbReference type="Rhea" id="RHEA-COMP:11060"/>
        <dbReference type="Rhea" id="RHEA-COMP:11605"/>
        <dbReference type="ChEBI" id="CHEBI:15378"/>
        <dbReference type="ChEBI" id="CHEBI:30013"/>
        <dbReference type="ChEBI" id="CHEBI:30616"/>
        <dbReference type="ChEBI" id="CHEBI:61977"/>
        <dbReference type="ChEBI" id="CHEBI:456216"/>
        <dbReference type="EC" id="2.7.11.1"/>
    </reaction>
</comment>
<dbReference type="InterPro" id="IPR011009">
    <property type="entry name" value="Kinase-like_dom_sf"/>
</dbReference>
<feature type="transmembrane region" description="Helical" evidence="20">
    <location>
        <begin position="420"/>
        <end position="442"/>
    </location>
</feature>